<proteinExistence type="predicted"/>
<keyword evidence="3" id="KW-1185">Reference proteome</keyword>
<evidence type="ECO:0000256" key="1">
    <source>
        <dbReference type="SAM" id="MobiDB-lite"/>
    </source>
</evidence>
<dbReference type="AlphaFoldDB" id="A0AAW1PQ63"/>
<comment type="caution">
    <text evidence="2">The sequence shown here is derived from an EMBL/GenBank/DDBJ whole genome shotgun (WGS) entry which is preliminary data.</text>
</comment>
<feature type="region of interest" description="Disordered" evidence="1">
    <location>
        <begin position="1"/>
        <end position="66"/>
    </location>
</feature>
<reference evidence="2 3" key="1">
    <citation type="journal article" date="2024" name="Nat. Commun.">
        <title>Phylogenomics reveals the evolutionary origins of lichenization in chlorophyte algae.</title>
        <authorList>
            <person name="Puginier C."/>
            <person name="Libourel C."/>
            <person name="Otte J."/>
            <person name="Skaloud P."/>
            <person name="Haon M."/>
            <person name="Grisel S."/>
            <person name="Petersen M."/>
            <person name="Berrin J.G."/>
            <person name="Delaux P.M."/>
            <person name="Dal Grande F."/>
            <person name="Keller J."/>
        </authorList>
    </citation>
    <scope>NUCLEOTIDE SEQUENCE [LARGE SCALE GENOMIC DNA]</scope>
    <source>
        <strain evidence="2 3">SAG 2036</strain>
    </source>
</reference>
<accession>A0AAW1PQ63</accession>
<feature type="compositionally biased region" description="Low complexity" evidence="1">
    <location>
        <begin position="40"/>
        <end position="57"/>
    </location>
</feature>
<evidence type="ECO:0000313" key="3">
    <source>
        <dbReference type="Proteomes" id="UP001465755"/>
    </source>
</evidence>
<organism evidence="2 3">
    <name type="scientific">Symbiochloris irregularis</name>
    <dbReference type="NCBI Taxonomy" id="706552"/>
    <lineage>
        <taxon>Eukaryota</taxon>
        <taxon>Viridiplantae</taxon>
        <taxon>Chlorophyta</taxon>
        <taxon>core chlorophytes</taxon>
        <taxon>Trebouxiophyceae</taxon>
        <taxon>Trebouxiales</taxon>
        <taxon>Trebouxiaceae</taxon>
        <taxon>Symbiochloris</taxon>
    </lineage>
</organism>
<protein>
    <submittedName>
        <fullName evidence="2">Uncharacterized protein</fullName>
    </submittedName>
</protein>
<dbReference type="Proteomes" id="UP001465755">
    <property type="component" value="Unassembled WGS sequence"/>
</dbReference>
<name>A0AAW1PQ63_9CHLO</name>
<gene>
    <name evidence="2" type="ORF">WJX73_004079</name>
</gene>
<dbReference type="EMBL" id="JALJOQ010000015">
    <property type="protein sequence ID" value="KAK9810607.1"/>
    <property type="molecule type" value="Genomic_DNA"/>
</dbReference>
<evidence type="ECO:0000313" key="2">
    <source>
        <dbReference type="EMBL" id="KAK9810607.1"/>
    </source>
</evidence>
<sequence>MPEPSAQRGRKLPASWNKRKSPAVEAAEATLPQALEDATGSPASGNAARSSRSGAANLPTGQWRNRSFPEGIYTFAHYQQP</sequence>